<feature type="non-terminal residue" evidence="2">
    <location>
        <position position="1"/>
    </location>
</feature>
<comment type="caution">
    <text evidence="2">The sequence shown here is derived from an EMBL/GenBank/DDBJ whole genome shotgun (WGS) entry which is preliminary data.</text>
</comment>
<accession>A0A8J2LD44</accession>
<organism evidence="2 3">
    <name type="scientific">Allacma fusca</name>
    <dbReference type="NCBI Taxonomy" id="39272"/>
    <lineage>
        <taxon>Eukaryota</taxon>
        <taxon>Metazoa</taxon>
        <taxon>Ecdysozoa</taxon>
        <taxon>Arthropoda</taxon>
        <taxon>Hexapoda</taxon>
        <taxon>Collembola</taxon>
        <taxon>Symphypleona</taxon>
        <taxon>Sminthuridae</taxon>
        <taxon>Allacma</taxon>
    </lineage>
</organism>
<dbReference type="Proteomes" id="UP000708208">
    <property type="component" value="Unassembled WGS sequence"/>
</dbReference>
<sequence>SRTGVDGMGAVDMTTEVCSEETVSDNHPAWTSEVTTI</sequence>
<feature type="region of interest" description="Disordered" evidence="1">
    <location>
        <begin position="18"/>
        <end position="37"/>
    </location>
</feature>
<gene>
    <name evidence="2" type="ORF">AFUS01_LOCUS39886</name>
</gene>
<dbReference type="EMBL" id="CAJVCH010554048">
    <property type="protein sequence ID" value="CAG7830059.1"/>
    <property type="molecule type" value="Genomic_DNA"/>
</dbReference>
<evidence type="ECO:0000313" key="3">
    <source>
        <dbReference type="Proteomes" id="UP000708208"/>
    </source>
</evidence>
<reference evidence="2" key="1">
    <citation type="submission" date="2021-06" db="EMBL/GenBank/DDBJ databases">
        <authorList>
            <person name="Hodson N. C."/>
            <person name="Mongue J. A."/>
            <person name="Jaron S. K."/>
        </authorList>
    </citation>
    <scope>NUCLEOTIDE SEQUENCE</scope>
</reference>
<evidence type="ECO:0000313" key="2">
    <source>
        <dbReference type="EMBL" id="CAG7830059.1"/>
    </source>
</evidence>
<evidence type="ECO:0000256" key="1">
    <source>
        <dbReference type="SAM" id="MobiDB-lite"/>
    </source>
</evidence>
<name>A0A8J2LD44_9HEXA</name>
<dbReference type="AlphaFoldDB" id="A0A8J2LD44"/>
<keyword evidence="3" id="KW-1185">Reference proteome</keyword>
<proteinExistence type="predicted"/>
<protein>
    <submittedName>
        <fullName evidence="2">Uncharacterized protein</fullName>
    </submittedName>
</protein>